<sequence length="93" mass="11150">MLRLFYIKTKVSVRIKKVSIKAVWLFKCSTLLPVTKLLRHIHILNMGQNRIIFNTATYIQFNDLSNTRTHIHVYMYVCMHVCMYACMYSERVF</sequence>
<proteinExistence type="predicted"/>
<reference evidence="1" key="1">
    <citation type="submission" date="2015-07" db="EMBL/GenBank/DDBJ databases">
        <title>MeaNS - Measles Nucleotide Surveillance Program.</title>
        <authorList>
            <person name="Tran T."/>
            <person name="Druce J."/>
        </authorList>
    </citation>
    <scope>NUCLEOTIDE SEQUENCE</scope>
    <source>
        <strain evidence="1">UCB-OBI-ISO-001</strain>
        <tissue evidence="1">Gonad</tissue>
    </source>
</reference>
<dbReference type="AlphaFoldDB" id="A0A0L8HLT2"/>
<accession>A0A0L8HLT2</accession>
<name>A0A0L8HLT2_OCTBM</name>
<organism evidence="1">
    <name type="scientific">Octopus bimaculoides</name>
    <name type="common">California two-spotted octopus</name>
    <dbReference type="NCBI Taxonomy" id="37653"/>
    <lineage>
        <taxon>Eukaryota</taxon>
        <taxon>Metazoa</taxon>
        <taxon>Spiralia</taxon>
        <taxon>Lophotrochozoa</taxon>
        <taxon>Mollusca</taxon>
        <taxon>Cephalopoda</taxon>
        <taxon>Coleoidea</taxon>
        <taxon>Octopodiformes</taxon>
        <taxon>Octopoda</taxon>
        <taxon>Incirrata</taxon>
        <taxon>Octopodidae</taxon>
        <taxon>Octopus</taxon>
    </lineage>
</organism>
<evidence type="ECO:0000313" key="1">
    <source>
        <dbReference type="EMBL" id="KOF89740.1"/>
    </source>
</evidence>
<gene>
    <name evidence="1" type="ORF">OCBIM_22012485mg</name>
</gene>
<protein>
    <submittedName>
        <fullName evidence="1">Uncharacterized protein</fullName>
    </submittedName>
</protein>
<dbReference type="EMBL" id="KQ417917">
    <property type="protein sequence ID" value="KOF89740.1"/>
    <property type="molecule type" value="Genomic_DNA"/>
</dbReference>